<dbReference type="EMBL" id="UGOG01000001">
    <property type="protein sequence ID" value="STX64089.1"/>
    <property type="molecule type" value="Genomic_DNA"/>
</dbReference>
<evidence type="ECO:0000259" key="1">
    <source>
        <dbReference type="PROSITE" id="PS51186"/>
    </source>
</evidence>
<dbReference type="GO" id="GO:0016747">
    <property type="term" value="F:acyltransferase activity, transferring groups other than amino-acyl groups"/>
    <property type="evidence" value="ECO:0007669"/>
    <property type="project" value="InterPro"/>
</dbReference>
<dbReference type="RefSeq" id="WP_238584739.1">
    <property type="nucleotide sequence ID" value="NZ_LNYN01000020.1"/>
</dbReference>
<keyword evidence="4" id="KW-1185">Reference proteome</keyword>
<proteinExistence type="predicted"/>
<dbReference type="InterPro" id="IPR000182">
    <property type="entry name" value="GNAT_dom"/>
</dbReference>
<name>A0A378K483_9GAMM</name>
<evidence type="ECO:0000313" key="4">
    <source>
        <dbReference type="Proteomes" id="UP000054985"/>
    </source>
</evidence>
<reference evidence="3 5" key="2">
    <citation type="submission" date="2018-06" db="EMBL/GenBank/DDBJ databases">
        <authorList>
            <consortium name="Pathogen Informatics"/>
            <person name="Doyle S."/>
        </authorList>
    </citation>
    <scope>NUCLEOTIDE SEQUENCE [LARGE SCALE GENOMIC DNA]</scope>
    <source>
        <strain evidence="3 5">NCTC12239</strain>
    </source>
</reference>
<dbReference type="Gene3D" id="3.40.630.30">
    <property type="match status" value="1"/>
</dbReference>
<dbReference type="PROSITE" id="PS51186">
    <property type="entry name" value="GNAT"/>
    <property type="match status" value="1"/>
</dbReference>
<gene>
    <name evidence="2" type="ORF">Lmor_1768</name>
    <name evidence="3" type="ORF">NCTC12239_03050</name>
</gene>
<evidence type="ECO:0000313" key="2">
    <source>
        <dbReference type="EMBL" id="KTD34371.1"/>
    </source>
</evidence>
<organism evidence="3 5">
    <name type="scientific">Legionella moravica</name>
    <dbReference type="NCBI Taxonomy" id="39962"/>
    <lineage>
        <taxon>Bacteria</taxon>
        <taxon>Pseudomonadati</taxon>
        <taxon>Pseudomonadota</taxon>
        <taxon>Gammaproteobacteria</taxon>
        <taxon>Legionellales</taxon>
        <taxon>Legionellaceae</taxon>
        <taxon>Legionella</taxon>
    </lineage>
</organism>
<dbReference type="CDD" id="cd04301">
    <property type="entry name" value="NAT_SF"/>
    <property type="match status" value="1"/>
</dbReference>
<dbReference type="Proteomes" id="UP000054985">
    <property type="component" value="Unassembled WGS sequence"/>
</dbReference>
<dbReference type="AlphaFoldDB" id="A0A378K483"/>
<dbReference type="Proteomes" id="UP000254040">
    <property type="component" value="Unassembled WGS sequence"/>
</dbReference>
<sequence length="135" mass="15506">MLEKQNRVISEGIRRYNESFAGGQPQRFSIYAKNENNEIVAGATVYSFPTSVYVDVLWVDERHRGAGLGSMLLKQVEIEAVKHNIYESTLDTFSFQAEQFYIKQGYKPIGTIKNYLNGHDRIFLRKHLDPVNCSV</sequence>
<evidence type="ECO:0000313" key="5">
    <source>
        <dbReference type="Proteomes" id="UP000254040"/>
    </source>
</evidence>
<evidence type="ECO:0000313" key="3">
    <source>
        <dbReference type="EMBL" id="STX64089.1"/>
    </source>
</evidence>
<protein>
    <submittedName>
        <fullName evidence="2 3">Acetyltransferase</fullName>
    </submittedName>
</protein>
<dbReference type="STRING" id="39962.Lmor_1768"/>
<accession>A0A378K483</accession>
<dbReference type="Pfam" id="PF00583">
    <property type="entry name" value="Acetyltransf_1"/>
    <property type="match status" value="1"/>
</dbReference>
<dbReference type="SUPFAM" id="SSF55729">
    <property type="entry name" value="Acyl-CoA N-acyltransferases (Nat)"/>
    <property type="match status" value="1"/>
</dbReference>
<dbReference type="InterPro" id="IPR016181">
    <property type="entry name" value="Acyl_CoA_acyltransferase"/>
</dbReference>
<keyword evidence="3" id="KW-0808">Transferase</keyword>
<reference evidence="2 4" key="1">
    <citation type="submission" date="2015-11" db="EMBL/GenBank/DDBJ databases">
        <title>Genomic analysis of 38 Legionella species identifies large and diverse effector repertoires.</title>
        <authorList>
            <person name="Burstein D."/>
            <person name="Amaro F."/>
            <person name="Zusman T."/>
            <person name="Lifshitz Z."/>
            <person name="Cohen O."/>
            <person name="Gilbert J.A."/>
            <person name="Pupko T."/>
            <person name="Shuman H.A."/>
            <person name="Segal G."/>
        </authorList>
    </citation>
    <scope>NUCLEOTIDE SEQUENCE [LARGE SCALE GENOMIC DNA]</scope>
    <source>
        <strain evidence="2 4">ATCC 43877</strain>
    </source>
</reference>
<dbReference type="EMBL" id="LNYN01000020">
    <property type="protein sequence ID" value="KTD34371.1"/>
    <property type="molecule type" value="Genomic_DNA"/>
</dbReference>
<feature type="domain" description="N-acetyltransferase" evidence="1">
    <location>
        <begin position="1"/>
        <end position="129"/>
    </location>
</feature>